<reference evidence="8" key="2">
    <citation type="submission" date="2025-09" db="UniProtKB">
        <authorList>
            <consortium name="Ensembl"/>
        </authorList>
    </citation>
    <scope>IDENTIFICATION</scope>
</reference>
<protein>
    <recommendedName>
        <fullName evidence="7">Ig-like domain-containing protein</fullName>
    </recommendedName>
</protein>
<dbReference type="GO" id="GO:0005102">
    <property type="term" value="F:signaling receptor binding"/>
    <property type="evidence" value="ECO:0007669"/>
    <property type="project" value="TreeGrafter"/>
</dbReference>
<dbReference type="KEGG" id="pmei:106907333"/>
<evidence type="ECO:0000313" key="9">
    <source>
        <dbReference type="Proteomes" id="UP000261480"/>
    </source>
</evidence>
<dbReference type="InterPro" id="IPR013106">
    <property type="entry name" value="Ig_V-set"/>
</dbReference>
<accession>A0A3B3WV82</accession>
<feature type="transmembrane region" description="Helical" evidence="5">
    <location>
        <begin position="145"/>
        <end position="167"/>
    </location>
</feature>
<evidence type="ECO:0000256" key="2">
    <source>
        <dbReference type="ARBA" id="ARBA00023136"/>
    </source>
</evidence>
<keyword evidence="9" id="KW-1185">Reference proteome</keyword>
<evidence type="ECO:0000259" key="7">
    <source>
        <dbReference type="PROSITE" id="PS50835"/>
    </source>
</evidence>
<dbReference type="PANTHER" id="PTHR24100:SF151">
    <property type="entry name" value="ICOS LIGAND"/>
    <property type="match status" value="1"/>
</dbReference>
<dbReference type="InterPro" id="IPR050504">
    <property type="entry name" value="IgSF_BTN/MOG"/>
</dbReference>
<comment type="subcellular location">
    <subcellularLocation>
        <location evidence="1">Membrane</location>
    </subcellularLocation>
</comment>
<dbReference type="Pfam" id="PF07686">
    <property type="entry name" value="V-set"/>
    <property type="match status" value="1"/>
</dbReference>
<dbReference type="Ensembl" id="ENSPMET00000005378.1">
    <property type="protein sequence ID" value="ENSPMEP00000006688.1"/>
    <property type="gene ID" value="ENSPMEG00000008224.1"/>
</dbReference>
<evidence type="ECO:0000313" key="8">
    <source>
        <dbReference type="Ensembl" id="ENSPMEP00000006688.1"/>
    </source>
</evidence>
<dbReference type="InterPro" id="IPR003599">
    <property type="entry name" value="Ig_sub"/>
</dbReference>
<dbReference type="GO" id="GO:0009897">
    <property type="term" value="C:external side of plasma membrane"/>
    <property type="evidence" value="ECO:0007669"/>
    <property type="project" value="TreeGrafter"/>
</dbReference>
<evidence type="ECO:0000256" key="1">
    <source>
        <dbReference type="ARBA" id="ARBA00004370"/>
    </source>
</evidence>
<dbReference type="Gene3D" id="2.60.40.10">
    <property type="entry name" value="Immunoglobulins"/>
    <property type="match status" value="1"/>
</dbReference>
<dbReference type="GO" id="GO:0001817">
    <property type="term" value="P:regulation of cytokine production"/>
    <property type="evidence" value="ECO:0007669"/>
    <property type="project" value="TreeGrafter"/>
</dbReference>
<reference evidence="8" key="1">
    <citation type="submission" date="2025-08" db="UniProtKB">
        <authorList>
            <consortium name="Ensembl"/>
        </authorList>
    </citation>
    <scope>IDENTIFICATION</scope>
</reference>
<dbReference type="AlphaFoldDB" id="A0A3B3WV82"/>
<evidence type="ECO:0000256" key="6">
    <source>
        <dbReference type="SAM" id="SignalP"/>
    </source>
</evidence>
<feature type="signal peptide" evidence="6">
    <location>
        <begin position="1"/>
        <end position="24"/>
    </location>
</feature>
<feature type="region of interest" description="Disordered" evidence="4">
    <location>
        <begin position="217"/>
        <end position="289"/>
    </location>
</feature>
<dbReference type="PANTHER" id="PTHR24100">
    <property type="entry name" value="BUTYROPHILIN"/>
    <property type="match status" value="1"/>
</dbReference>
<proteinExistence type="predicted"/>
<dbReference type="GeneID" id="106907333"/>
<feature type="compositionally biased region" description="Basic and acidic residues" evidence="4">
    <location>
        <begin position="217"/>
        <end position="235"/>
    </location>
</feature>
<keyword evidence="3" id="KW-0393">Immunoglobulin domain</keyword>
<dbReference type="Proteomes" id="UP000261480">
    <property type="component" value="Unplaced"/>
</dbReference>
<evidence type="ECO:0000256" key="3">
    <source>
        <dbReference type="ARBA" id="ARBA00023319"/>
    </source>
</evidence>
<feature type="compositionally biased region" description="Polar residues" evidence="4">
    <location>
        <begin position="244"/>
        <end position="265"/>
    </location>
</feature>
<dbReference type="SUPFAM" id="SSF48726">
    <property type="entry name" value="Immunoglobulin"/>
    <property type="match status" value="1"/>
</dbReference>
<name>A0A3B3WV82_9TELE</name>
<feature type="domain" description="Ig-like" evidence="7">
    <location>
        <begin position="20"/>
        <end position="131"/>
    </location>
</feature>
<dbReference type="InterPro" id="IPR007110">
    <property type="entry name" value="Ig-like_dom"/>
</dbReference>
<dbReference type="GO" id="GO:0050852">
    <property type="term" value="P:T cell receptor signaling pathway"/>
    <property type="evidence" value="ECO:0007669"/>
    <property type="project" value="TreeGrafter"/>
</dbReference>
<dbReference type="STRING" id="48701.ENSPMEP00000006688"/>
<dbReference type="InterPro" id="IPR013783">
    <property type="entry name" value="Ig-like_fold"/>
</dbReference>
<keyword evidence="5" id="KW-0812">Transmembrane</keyword>
<dbReference type="OrthoDB" id="10055806at2759"/>
<dbReference type="SMART" id="SM00409">
    <property type="entry name" value="IG"/>
    <property type="match status" value="1"/>
</dbReference>
<evidence type="ECO:0000256" key="5">
    <source>
        <dbReference type="SAM" id="Phobius"/>
    </source>
</evidence>
<sequence length="289" mass="32191">MFYLLCFVLGAILITGCLCPPAQPGQLEAFTGGNVVLPCSLNLHPSDHVQTVEWSKLAAGQRPVVVFLYRHGCETFEMKDPDFEYRTSLMMREVKNGNVSLRISGVKPSDGGTYRSLTIQNDGRRREAKVELVVAPCEESTTTAILIYVALAVSVSFNLLLGLYLLVTKKRMNSDGEKPSEQKDKLDQTMTTDFSKSNSFLNQLSLTENRQNSILEELNKQRRKADTIQIDDSRSWNRPACQHNHPTTSQRSTGSSLDSWETRSPMSDPDPDAEAENSPGDQEPNRACS</sequence>
<keyword evidence="2 5" id="KW-0472">Membrane</keyword>
<feature type="chain" id="PRO_5017320979" description="Ig-like domain-containing protein" evidence="6">
    <location>
        <begin position="25"/>
        <end position="289"/>
    </location>
</feature>
<evidence type="ECO:0000256" key="4">
    <source>
        <dbReference type="SAM" id="MobiDB-lite"/>
    </source>
</evidence>
<dbReference type="RefSeq" id="XP_014828463.1">
    <property type="nucleotide sequence ID" value="XM_014972977.1"/>
</dbReference>
<dbReference type="InterPro" id="IPR036179">
    <property type="entry name" value="Ig-like_dom_sf"/>
</dbReference>
<organism evidence="8 9">
    <name type="scientific">Poecilia mexicana</name>
    <dbReference type="NCBI Taxonomy" id="48701"/>
    <lineage>
        <taxon>Eukaryota</taxon>
        <taxon>Metazoa</taxon>
        <taxon>Chordata</taxon>
        <taxon>Craniata</taxon>
        <taxon>Vertebrata</taxon>
        <taxon>Euteleostomi</taxon>
        <taxon>Actinopterygii</taxon>
        <taxon>Neopterygii</taxon>
        <taxon>Teleostei</taxon>
        <taxon>Neoteleostei</taxon>
        <taxon>Acanthomorphata</taxon>
        <taxon>Ovalentaria</taxon>
        <taxon>Atherinomorphae</taxon>
        <taxon>Cyprinodontiformes</taxon>
        <taxon>Poeciliidae</taxon>
        <taxon>Poeciliinae</taxon>
        <taxon>Poecilia</taxon>
    </lineage>
</organism>
<keyword evidence="5" id="KW-1133">Transmembrane helix</keyword>
<keyword evidence="6" id="KW-0732">Signal</keyword>
<dbReference type="PROSITE" id="PS50835">
    <property type="entry name" value="IG_LIKE"/>
    <property type="match status" value="1"/>
</dbReference>